<feature type="region of interest" description="Disordered" evidence="1">
    <location>
        <begin position="51"/>
        <end position="74"/>
    </location>
</feature>
<protein>
    <submittedName>
        <fullName evidence="2">Uncharacterized protein</fullName>
    </submittedName>
</protein>
<dbReference type="AlphaFoldDB" id="X1VG84"/>
<evidence type="ECO:0000256" key="1">
    <source>
        <dbReference type="SAM" id="MobiDB-lite"/>
    </source>
</evidence>
<sequence length="74" mass="8138">MTLNVRLLITPDMRQGLPLLEQYLKSNGLNYTKRLLEGGFVELLVLQNPFLSEPPNPMTPGTGSRSVDSKPSGP</sequence>
<accession>X1VG84</accession>
<organism evidence="2">
    <name type="scientific">marine sediment metagenome</name>
    <dbReference type="NCBI Taxonomy" id="412755"/>
    <lineage>
        <taxon>unclassified sequences</taxon>
        <taxon>metagenomes</taxon>
        <taxon>ecological metagenomes</taxon>
    </lineage>
</organism>
<gene>
    <name evidence="2" type="ORF">S12H4_50455</name>
</gene>
<proteinExistence type="predicted"/>
<dbReference type="EMBL" id="BARW01031775">
    <property type="protein sequence ID" value="GAJ06065.1"/>
    <property type="molecule type" value="Genomic_DNA"/>
</dbReference>
<name>X1VG84_9ZZZZ</name>
<reference evidence="2" key="1">
    <citation type="journal article" date="2014" name="Front. Microbiol.">
        <title>High frequency of phylogenetically diverse reductive dehalogenase-homologous genes in deep subseafloor sedimentary metagenomes.</title>
        <authorList>
            <person name="Kawai M."/>
            <person name="Futagami T."/>
            <person name="Toyoda A."/>
            <person name="Takaki Y."/>
            <person name="Nishi S."/>
            <person name="Hori S."/>
            <person name="Arai W."/>
            <person name="Tsubouchi T."/>
            <person name="Morono Y."/>
            <person name="Uchiyama I."/>
            <person name="Ito T."/>
            <person name="Fujiyama A."/>
            <person name="Inagaki F."/>
            <person name="Takami H."/>
        </authorList>
    </citation>
    <scope>NUCLEOTIDE SEQUENCE</scope>
    <source>
        <strain evidence="2">Expedition CK06-06</strain>
    </source>
</reference>
<evidence type="ECO:0000313" key="2">
    <source>
        <dbReference type="EMBL" id="GAJ06065.1"/>
    </source>
</evidence>
<comment type="caution">
    <text evidence="2">The sequence shown here is derived from an EMBL/GenBank/DDBJ whole genome shotgun (WGS) entry which is preliminary data.</text>
</comment>